<feature type="region of interest" description="Disordered" evidence="1">
    <location>
        <begin position="71"/>
        <end position="126"/>
    </location>
</feature>
<sequence length="126" mass="13970">MNSRDDALDRWIGDYLHAMDAALDEVLDVEAGLHDALLHSRAAAADEALDEVLDVEAGLHDALLHSRAAAADEALDAREDARPDPPARQRRRGYRRPDPRPFGADRPKTRESVGDSVQRLRQNGEK</sequence>
<reference evidence="2 3" key="1">
    <citation type="submission" date="2024-10" db="EMBL/GenBank/DDBJ databases">
        <title>The Natural Products Discovery Center: Release of the First 8490 Sequenced Strains for Exploring Actinobacteria Biosynthetic Diversity.</title>
        <authorList>
            <person name="Kalkreuter E."/>
            <person name="Kautsar S.A."/>
            <person name="Yang D."/>
            <person name="Bader C.D."/>
            <person name="Teijaro C.N."/>
            <person name="Fluegel L."/>
            <person name="Davis C.M."/>
            <person name="Simpson J.R."/>
            <person name="Lauterbach L."/>
            <person name="Steele A.D."/>
            <person name="Gui C."/>
            <person name="Meng S."/>
            <person name="Li G."/>
            <person name="Viehrig K."/>
            <person name="Ye F."/>
            <person name="Su P."/>
            <person name="Kiefer A.F."/>
            <person name="Nichols A."/>
            <person name="Cepeda A.J."/>
            <person name="Yan W."/>
            <person name="Fan B."/>
            <person name="Jiang Y."/>
            <person name="Adhikari A."/>
            <person name="Zheng C.-J."/>
            <person name="Schuster L."/>
            <person name="Cowan T.M."/>
            <person name="Smanski M.J."/>
            <person name="Chevrette M.G."/>
            <person name="De Carvalho L.P.S."/>
            <person name="Shen B."/>
        </authorList>
    </citation>
    <scope>NUCLEOTIDE SEQUENCE [LARGE SCALE GENOMIC DNA]</scope>
    <source>
        <strain evidence="2 3">NPDC012605</strain>
    </source>
</reference>
<feature type="compositionally biased region" description="Basic and acidic residues" evidence="1">
    <location>
        <begin position="75"/>
        <end position="87"/>
    </location>
</feature>
<gene>
    <name evidence="2" type="ORF">ACFY8C_38585</name>
</gene>
<dbReference type="RefSeq" id="WP_388312052.1">
    <property type="nucleotide sequence ID" value="NZ_JBIBDZ010000019.1"/>
</dbReference>
<name>A0ABW6Y367_9ACTN</name>
<feature type="compositionally biased region" description="Basic and acidic residues" evidence="1">
    <location>
        <begin position="95"/>
        <end position="113"/>
    </location>
</feature>
<dbReference type="Proteomes" id="UP001602370">
    <property type="component" value="Unassembled WGS sequence"/>
</dbReference>
<accession>A0ABW6Y367</accession>
<protein>
    <submittedName>
        <fullName evidence="2">Uncharacterized protein</fullName>
    </submittedName>
</protein>
<evidence type="ECO:0000313" key="2">
    <source>
        <dbReference type="EMBL" id="MFF5924191.1"/>
    </source>
</evidence>
<comment type="caution">
    <text evidence="2">The sequence shown here is derived from an EMBL/GenBank/DDBJ whole genome shotgun (WGS) entry which is preliminary data.</text>
</comment>
<keyword evidence="3" id="KW-1185">Reference proteome</keyword>
<proteinExistence type="predicted"/>
<dbReference type="EMBL" id="JBIBDZ010000019">
    <property type="protein sequence ID" value="MFF5924191.1"/>
    <property type="molecule type" value="Genomic_DNA"/>
</dbReference>
<evidence type="ECO:0000256" key="1">
    <source>
        <dbReference type="SAM" id="MobiDB-lite"/>
    </source>
</evidence>
<evidence type="ECO:0000313" key="3">
    <source>
        <dbReference type="Proteomes" id="UP001602370"/>
    </source>
</evidence>
<organism evidence="2 3">
    <name type="scientific">Streptomyces flavochromogenes</name>
    <dbReference type="NCBI Taxonomy" id="68199"/>
    <lineage>
        <taxon>Bacteria</taxon>
        <taxon>Bacillati</taxon>
        <taxon>Actinomycetota</taxon>
        <taxon>Actinomycetes</taxon>
        <taxon>Kitasatosporales</taxon>
        <taxon>Streptomycetaceae</taxon>
        <taxon>Streptomyces</taxon>
    </lineage>
</organism>